<evidence type="ECO:0000313" key="11">
    <source>
        <dbReference type="EMBL" id="SBW11116.1"/>
    </source>
</evidence>
<evidence type="ECO:0000256" key="2">
    <source>
        <dbReference type="ARBA" id="ARBA00012687"/>
    </source>
</evidence>
<dbReference type="AlphaFoldDB" id="A0A212KH98"/>
<evidence type="ECO:0000256" key="7">
    <source>
        <dbReference type="ARBA" id="ARBA00022679"/>
    </source>
</evidence>
<dbReference type="NCBIfam" id="TIGR00215">
    <property type="entry name" value="lpxB"/>
    <property type="match status" value="1"/>
</dbReference>
<keyword evidence="7 11" id="KW-0808">Transferase</keyword>
<name>A0A212KH98_9DELT</name>
<dbReference type="SUPFAM" id="SSF53756">
    <property type="entry name" value="UDP-Glycosyltransferase/glycogen phosphorylase"/>
    <property type="match status" value="1"/>
</dbReference>
<evidence type="ECO:0000256" key="10">
    <source>
        <dbReference type="NCBIfam" id="TIGR00215"/>
    </source>
</evidence>
<dbReference type="PANTHER" id="PTHR30372:SF4">
    <property type="entry name" value="LIPID-A-DISACCHARIDE SYNTHASE, MITOCHONDRIAL-RELATED"/>
    <property type="match status" value="1"/>
</dbReference>
<dbReference type="InterPro" id="IPR003835">
    <property type="entry name" value="Glyco_trans_19"/>
</dbReference>
<keyword evidence="5" id="KW-0441">Lipid A biosynthesis</keyword>
<dbReference type="EC" id="2.4.1.182" evidence="2 10"/>
<dbReference type="PANTHER" id="PTHR30372">
    <property type="entry name" value="LIPID-A-DISACCHARIDE SYNTHASE"/>
    <property type="match status" value="1"/>
</dbReference>
<proteinExistence type="predicted"/>
<comment type="catalytic activity">
    <reaction evidence="9">
        <text>a lipid X + a UDP-2-N,3-O-bis[(3R)-3-hydroxyacyl]-alpha-D-glucosamine = a lipid A disaccharide + UDP + H(+)</text>
        <dbReference type="Rhea" id="RHEA:67828"/>
        <dbReference type="ChEBI" id="CHEBI:15378"/>
        <dbReference type="ChEBI" id="CHEBI:58223"/>
        <dbReference type="ChEBI" id="CHEBI:137748"/>
        <dbReference type="ChEBI" id="CHEBI:176338"/>
        <dbReference type="ChEBI" id="CHEBI:176343"/>
        <dbReference type="EC" id="2.4.1.182"/>
    </reaction>
</comment>
<keyword evidence="4" id="KW-0444">Lipid biosynthesis</keyword>
<comment type="function">
    <text evidence="1">Condensation of UDP-2,3-diacylglucosamine and 2,3-diacylglucosamine-1-phosphate to form lipid A disaccharide, a precursor of lipid A, a phosphorylated glycolipid that anchors the lipopolysaccharide to the outer membrane of the cell.</text>
</comment>
<evidence type="ECO:0000256" key="5">
    <source>
        <dbReference type="ARBA" id="ARBA00022556"/>
    </source>
</evidence>
<reference evidence="11" key="1">
    <citation type="submission" date="2016-04" db="EMBL/GenBank/DDBJ databases">
        <authorList>
            <person name="Evans L.H."/>
            <person name="Alamgir A."/>
            <person name="Owens N."/>
            <person name="Weber N.D."/>
            <person name="Virtaneva K."/>
            <person name="Barbian K."/>
            <person name="Babar A."/>
            <person name="Rosenke K."/>
        </authorList>
    </citation>
    <scope>NUCLEOTIDE SEQUENCE</scope>
    <source>
        <strain evidence="11">86</strain>
    </source>
</reference>
<evidence type="ECO:0000256" key="1">
    <source>
        <dbReference type="ARBA" id="ARBA00002056"/>
    </source>
</evidence>
<dbReference type="GO" id="GO:0009245">
    <property type="term" value="P:lipid A biosynthetic process"/>
    <property type="evidence" value="ECO:0007669"/>
    <property type="project" value="UniProtKB-UniRule"/>
</dbReference>
<organism evidence="11">
    <name type="scientific">uncultured delta proteobacterium</name>
    <dbReference type="NCBI Taxonomy" id="34034"/>
    <lineage>
        <taxon>Bacteria</taxon>
        <taxon>Deltaproteobacteria</taxon>
        <taxon>environmental samples</taxon>
    </lineage>
</organism>
<dbReference type="GO" id="GO:0008915">
    <property type="term" value="F:lipid-A-disaccharide synthase activity"/>
    <property type="evidence" value="ECO:0007669"/>
    <property type="project" value="UniProtKB-UniRule"/>
</dbReference>
<dbReference type="GO" id="GO:0016020">
    <property type="term" value="C:membrane"/>
    <property type="evidence" value="ECO:0007669"/>
    <property type="project" value="GOC"/>
</dbReference>
<accession>A0A212KH98</accession>
<keyword evidence="8" id="KW-0443">Lipid metabolism</keyword>
<dbReference type="EMBL" id="FLUQ01000007">
    <property type="protein sequence ID" value="SBW11116.1"/>
    <property type="molecule type" value="Genomic_DNA"/>
</dbReference>
<gene>
    <name evidence="11" type="primary">lpxB</name>
    <name evidence="11" type="ORF">KL86DPRO_70172</name>
</gene>
<evidence type="ECO:0000256" key="9">
    <source>
        <dbReference type="ARBA" id="ARBA00048975"/>
    </source>
</evidence>
<evidence type="ECO:0000256" key="8">
    <source>
        <dbReference type="ARBA" id="ARBA00023098"/>
    </source>
</evidence>
<evidence type="ECO:0000256" key="4">
    <source>
        <dbReference type="ARBA" id="ARBA00022516"/>
    </source>
</evidence>
<keyword evidence="6 11" id="KW-0328">Glycosyltransferase</keyword>
<dbReference type="GO" id="GO:0005543">
    <property type="term" value="F:phospholipid binding"/>
    <property type="evidence" value="ECO:0007669"/>
    <property type="project" value="TreeGrafter"/>
</dbReference>
<sequence>MNARKLWISAGELSGDMHGAALVAALRAKAPSLSFIGMGGPYMAREEAFTPLFRIEELSVMGVTEVLRHLPRILGLLSRIKKSLAENRPDAVIVIDAPAFHFRVIKAARELGIPVYYYISPKAWAWKEKRALFIKENVRRLISILPFEVAFYKKFGMDIDYVGNPLVDMVDWSRIKDVAPVPGKIGLLPGSRNREITSLTPEFGKAARILLQKLPHLTFHMVRAPGVSEETLRALWPADVPLAVCPPDDRYAFMRSCEMLIAASGTVTLEAALTRTPTLVTYKVTPISSILIRMVIKIPYVSLSNLILGKALFPELLQKDADGENIAAKALEWLAPADGSRPLETVREELADLQSQMGEPGAVNRAADVIVEDLP</sequence>
<protein>
    <recommendedName>
        <fullName evidence="3 10">Lipid-A-disaccharide synthase</fullName>
        <ecNumber evidence="2 10">2.4.1.182</ecNumber>
    </recommendedName>
</protein>
<evidence type="ECO:0000256" key="6">
    <source>
        <dbReference type="ARBA" id="ARBA00022676"/>
    </source>
</evidence>
<dbReference type="Pfam" id="PF02684">
    <property type="entry name" value="LpxB"/>
    <property type="match status" value="1"/>
</dbReference>
<evidence type="ECO:0000256" key="3">
    <source>
        <dbReference type="ARBA" id="ARBA00020902"/>
    </source>
</evidence>